<dbReference type="EMBL" id="BNJK01000001">
    <property type="protein sequence ID" value="GHO94920.1"/>
    <property type="molecule type" value="Genomic_DNA"/>
</dbReference>
<evidence type="ECO:0000313" key="1">
    <source>
        <dbReference type="EMBL" id="GHO94920.1"/>
    </source>
</evidence>
<gene>
    <name evidence="1" type="ORF">KSF_049680</name>
</gene>
<evidence type="ECO:0000313" key="2">
    <source>
        <dbReference type="Proteomes" id="UP000597444"/>
    </source>
</evidence>
<reference evidence="1" key="1">
    <citation type="submission" date="2020-10" db="EMBL/GenBank/DDBJ databases">
        <title>Taxonomic study of unclassified bacteria belonging to the class Ktedonobacteria.</title>
        <authorList>
            <person name="Yabe S."/>
            <person name="Wang C.M."/>
            <person name="Zheng Y."/>
            <person name="Sakai Y."/>
            <person name="Cavaletti L."/>
            <person name="Monciardini P."/>
            <person name="Donadio S."/>
        </authorList>
    </citation>
    <scope>NUCLEOTIDE SEQUENCE</scope>
    <source>
        <strain evidence="1">ID150040</strain>
    </source>
</reference>
<dbReference type="Proteomes" id="UP000597444">
    <property type="component" value="Unassembled WGS sequence"/>
</dbReference>
<protein>
    <submittedName>
        <fullName evidence="1">Uncharacterized protein</fullName>
    </submittedName>
</protein>
<sequence length="238" mass="26984">MKTDLTGAILTRCYIYGIAVWDVKLEGATQNDLIITPSPEATITINNLKPEGATQNDLVITLDNEPTITVDNLKIAQFIYLLLKNAEIRDVIDTITSKVVLVLGRFTPERKAVLDALREELRKHNYSPVLFDFDQPISRDLTETISTLAHLARFIIVDLTDPSSAPHEVATVIPHTVVPVQPVILSGEREYSMFRDLRQRYHWVLPTYSYADQTHLLATLKEHVITPAEQKAQELEKW</sequence>
<comment type="caution">
    <text evidence="1">The sequence shown here is derived from an EMBL/GenBank/DDBJ whole genome shotgun (WGS) entry which is preliminary data.</text>
</comment>
<proteinExistence type="predicted"/>
<keyword evidence="2" id="KW-1185">Reference proteome</keyword>
<dbReference type="RefSeq" id="WP_220205627.1">
    <property type="nucleotide sequence ID" value="NZ_BNJK01000001.1"/>
</dbReference>
<accession>A0A8J3IQC2</accession>
<dbReference type="AlphaFoldDB" id="A0A8J3IQC2"/>
<organism evidence="1 2">
    <name type="scientific">Reticulibacter mediterranei</name>
    <dbReference type="NCBI Taxonomy" id="2778369"/>
    <lineage>
        <taxon>Bacteria</taxon>
        <taxon>Bacillati</taxon>
        <taxon>Chloroflexota</taxon>
        <taxon>Ktedonobacteria</taxon>
        <taxon>Ktedonobacterales</taxon>
        <taxon>Reticulibacteraceae</taxon>
        <taxon>Reticulibacter</taxon>
    </lineage>
</organism>
<name>A0A8J3IQC2_9CHLR</name>